<dbReference type="EMBL" id="LCAB01000010">
    <property type="protein sequence ID" value="KKR82701.1"/>
    <property type="molecule type" value="Genomic_DNA"/>
</dbReference>
<dbReference type="Proteomes" id="UP000034601">
    <property type="component" value="Unassembled WGS sequence"/>
</dbReference>
<accession>A0A0G0U691</accession>
<feature type="transmembrane region" description="Helical" evidence="1">
    <location>
        <begin position="190"/>
        <end position="211"/>
    </location>
</feature>
<feature type="transmembrane region" description="Helical" evidence="1">
    <location>
        <begin position="341"/>
        <end position="359"/>
    </location>
</feature>
<feature type="transmembrane region" description="Helical" evidence="1">
    <location>
        <begin position="223"/>
        <end position="243"/>
    </location>
</feature>
<evidence type="ECO:0000259" key="2">
    <source>
        <dbReference type="Pfam" id="PF01757"/>
    </source>
</evidence>
<dbReference type="PANTHER" id="PTHR23028">
    <property type="entry name" value="ACETYLTRANSFERASE"/>
    <property type="match status" value="1"/>
</dbReference>
<dbReference type="PANTHER" id="PTHR23028:SF53">
    <property type="entry name" value="ACYL_TRANSF_3 DOMAIN-CONTAINING PROTEIN"/>
    <property type="match status" value="1"/>
</dbReference>
<dbReference type="InterPro" id="IPR050879">
    <property type="entry name" value="Acyltransferase_3"/>
</dbReference>
<dbReference type="AlphaFoldDB" id="A0A0G0U691"/>
<feature type="transmembrane region" description="Helical" evidence="1">
    <location>
        <begin position="310"/>
        <end position="329"/>
    </location>
</feature>
<evidence type="ECO:0000313" key="3">
    <source>
        <dbReference type="EMBL" id="KKR82701.1"/>
    </source>
</evidence>
<evidence type="ECO:0000313" key="4">
    <source>
        <dbReference type="Proteomes" id="UP000034601"/>
    </source>
</evidence>
<feature type="transmembrane region" description="Helical" evidence="1">
    <location>
        <begin position="46"/>
        <end position="62"/>
    </location>
</feature>
<feature type="transmembrane region" description="Helical" evidence="1">
    <location>
        <begin position="255"/>
        <end position="275"/>
    </location>
</feature>
<evidence type="ECO:0000256" key="1">
    <source>
        <dbReference type="SAM" id="Phobius"/>
    </source>
</evidence>
<feature type="transmembrane region" description="Helical" evidence="1">
    <location>
        <begin position="166"/>
        <end position="183"/>
    </location>
</feature>
<sequence length="376" mass="43287">MQINVQFPQFQTLAFAVVFITTLVLSTKKHIHTSFFPKSLTDELKGLAIILVVFSHIGYFLSADDSFLFPLSVFAGVGVNLFLFLSGYGLMTSSIKNKTSLLSHESNLSLVGFYKKKLLKIFFPLWVVLSVLLLLDWQFGNKIYPISTVVNSFLGWFPSAEIYQDLNSPLWYFSLILFYYLIFPLVSFRWLLFFSPGLILFLSYLVVGLQLPVKESMMQLYKLHLLAFPLGMVLALTVKTNLLKKLIKLPTIRRGSLGHHLAFVLMVVLVSYTAIYSGVGEGLRKEQLISLIITGTWIGIFLLKPFRFNFLTLLGVYSYEIYLIHWPILYRYDFLYKMLPPFLATFIYLFFFIGISFLVQKLAVSVYQKVNRSYIL</sequence>
<keyword evidence="1" id="KW-0472">Membrane</keyword>
<name>A0A0G0U691_9BACT</name>
<protein>
    <recommendedName>
        <fullName evidence="2">Acyltransferase 3 domain-containing protein</fullName>
    </recommendedName>
</protein>
<keyword evidence="1" id="KW-1133">Transmembrane helix</keyword>
<feature type="transmembrane region" description="Helical" evidence="1">
    <location>
        <begin position="287"/>
        <end position="303"/>
    </location>
</feature>
<feature type="transmembrane region" description="Helical" evidence="1">
    <location>
        <begin position="6"/>
        <end position="25"/>
    </location>
</feature>
<gene>
    <name evidence="3" type="ORF">UU29_C0010G0047</name>
</gene>
<dbReference type="InterPro" id="IPR002656">
    <property type="entry name" value="Acyl_transf_3_dom"/>
</dbReference>
<organism evidence="3 4">
    <name type="scientific">Candidatus Daviesbacteria bacterium GW2011_GWA2_40_9</name>
    <dbReference type="NCBI Taxonomy" id="1618424"/>
    <lineage>
        <taxon>Bacteria</taxon>
        <taxon>Candidatus Daviesiibacteriota</taxon>
    </lineage>
</organism>
<reference evidence="3 4" key="1">
    <citation type="journal article" date="2015" name="Nature">
        <title>rRNA introns, odd ribosomes, and small enigmatic genomes across a large radiation of phyla.</title>
        <authorList>
            <person name="Brown C.T."/>
            <person name="Hug L.A."/>
            <person name="Thomas B.C."/>
            <person name="Sharon I."/>
            <person name="Castelle C.J."/>
            <person name="Singh A."/>
            <person name="Wilkins M.J."/>
            <person name="Williams K.H."/>
            <person name="Banfield J.F."/>
        </authorList>
    </citation>
    <scope>NUCLEOTIDE SEQUENCE [LARGE SCALE GENOMIC DNA]</scope>
</reference>
<proteinExistence type="predicted"/>
<dbReference type="GO" id="GO:0016020">
    <property type="term" value="C:membrane"/>
    <property type="evidence" value="ECO:0007669"/>
    <property type="project" value="TreeGrafter"/>
</dbReference>
<dbReference type="Pfam" id="PF01757">
    <property type="entry name" value="Acyl_transf_3"/>
    <property type="match status" value="1"/>
</dbReference>
<dbReference type="GO" id="GO:0016747">
    <property type="term" value="F:acyltransferase activity, transferring groups other than amino-acyl groups"/>
    <property type="evidence" value="ECO:0007669"/>
    <property type="project" value="InterPro"/>
</dbReference>
<dbReference type="GO" id="GO:0000271">
    <property type="term" value="P:polysaccharide biosynthetic process"/>
    <property type="evidence" value="ECO:0007669"/>
    <property type="project" value="TreeGrafter"/>
</dbReference>
<feature type="transmembrane region" description="Helical" evidence="1">
    <location>
        <begin position="118"/>
        <end position="135"/>
    </location>
</feature>
<keyword evidence="1" id="KW-0812">Transmembrane</keyword>
<feature type="domain" description="Acyltransferase 3" evidence="2">
    <location>
        <begin position="44"/>
        <end position="359"/>
    </location>
</feature>
<comment type="caution">
    <text evidence="3">The sequence shown here is derived from an EMBL/GenBank/DDBJ whole genome shotgun (WGS) entry which is preliminary data.</text>
</comment>
<feature type="transmembrane region" description="Helical" evidence="1">
    <location>
        <begin position="68"/>
        <end position="91"/>
    </location>
</feature>